<name>A0A2G5HZ36_CERBT</name>
<evidence type="ECO:0000256" key="1">
    <source>
        <dbReference type="SAM" id="MobiDB-lite"/>
    </source>
</evidence>
<dbReference type="OrthoDB" id="10296954at2759"/>
<feature type="region of interest" description="Disordered" evidence="1">
    <location>
        <begin position="336"/>
        <end position="474"/>
    </location>
</feature>
<sequence>MSQEPPHEPYGPLGNDLTPENFHRLTRPDPPANLANENLNLSEKWVFLRNKLKLAAVELKDLNNEASDVYLKILKRLGSSRDGVLYVDVQDHPSQRNPDRYHWKALIQEITPHTTGREFDDLLPRILNSATAEVGAAAKAYISHLSTTYDHLQALDIDSFELPHTVAHIYNSFHETWQDDHDAAEDAGNVLIVLIKACHEALVGLSRDLSKLYVETRLARKDIIENNVQTALRIPGWTALPYDARDQSIKQLILRSVRKNEPSMMCAARYEDQWSAVIATVVADSRLRLLNVVERVPRLVSDVRFIIDAFINRPDIRDELDQQEKDEARVDAMKERFPSAEFMGLPDEAPGGDDVDMESQSDQAAEDEDQGQVGDEESSDQASDDEDQELMGSDEEIDADDEDGDDSNEQSSEDEAGNNSDDSYDSDSSVEESEHEASENEAGDEDESSDEDSDEDMDQEPTSSISPYGNTLPMTLETCDQDAAAVFNSVNPVDHKRLWEIFNYLRDQMKKKREQHLVLAAKSTRLMADILDTVNPRPDRKHWSPLAMVHMSRTHCFGTPDGFLQRAEVSALKAQFGDEWNDMSRALKYKVSEDPYFLGPRTAHGNPQGFDVRICTQDLHRVHLEWTNDWEDVPVRVWEMMDYLRGKMTMDAVPRKLVWVMARVLDDINPRPNGKPWSTKDINALCDAHTFGCPREIVHEDEVETLEEEHGPNFDSMERFEELVAEGEAEREAKEAKKEKAARGSETKPEY</sequence>
<dbReference type="EMBL" id="LKMD01000102">
    <property type="protein sequence ID" value="PIA97798.1"/>
    <property type="molecule type" value="Genomic_DNA"/>
</dbReference>
<evidence type="ECO:0000313" key="2">
    <source>
        <dbReference type="EMBL" id="PIA97798.1"/>
    </source>
</evidence>
<evidence type="ECO:0000313" key="3">
    <source>
        <dbReference type="EMBL" id="WPA99176.1"/>
    </source>
</evidence>
<evidence type="ECO:0000313" key="4">
    <source>
        <dbReference type="Proteomes" id="UP000230605"/>
    </source>
</evidence>
<dbReference type="Proteomes" id="UP000230605">
    <property type="component" value="Chromosome 2"/>
</dbReference>
<dbReference type="EMBL" id="CP134185">
    <property type="protein sequence ID" value="WPA99176.1"/>
    <property type="molecule type" value="Genomic_DNA"/>
</dbReference>
<feature type="compositionally biased region" description="Polar residues" evidence="1">
    <location>
        <begin position="460"/>
        <end position="473"/>
    </location>
</feature>
<feature type="region of interest" description="Disordered" evidence="1">
    <location>
        <begin position="724"/>
        <end position="751"/>
    </location>
</feature>
<feature type="region of interest" description="Disordered" evidence="1">
    <location>
        <begin position="1"/>
        <end position="31"/>
    </location>
</feature>
<proteinExistence type="predicted"/>
<keyword evidence="5" id="KW-1185">Reference proteome</keyword>
<accession>A0A2G5HZ36</accession>
<organism evidence="2 4">
    <name type="scientific">Cercospora beticola</name>
    <name type="common">Sugarbeet leaf spot fungus</name>
    <dbReference type="NCBI Taxonomy" id="122368"/>
    <lineage>
        <taxon>Eukaryota</taxon>
        <taxon>Fungi</taxon>
        <taxon>Dikarya</taxon>
        <taxon>Ascomycota</taxon>
        <taxon>Pezizomycotina</taxon>
        <taxon>Dothideomycetes</taxon>
        <taxon>Dothideomycetidae</taxon>
        <taxon>Mycosphaerellales</taxon>
        <taxon>Mycosphaerellaceae</taxon>
        <taxon>Cercospora</taxon>
    </lineage>
</organism>
<protein>
    <submittedName>
        <fullName evidence="2">Uncharacterized protein</fullName>
    </submittedName>
</protein>
<dbReference type="AlphaFoldDB" id="A0A2G5HZ36"/>
<dbReference type="Proteomes" id="UP001302367">
    <property type="component" value="Chromosome 2"/>
</dbReference>
<gene>
    <name evidence="2" type="ORF">CB0940_06538</name>
    <name evidence="3" type="ORF">RHO25_003792</name>
</gene>
<feature type="compositionally biased region" description="Acidic residues" evidence="1">
    <location>
        <begin position="350"/>
        <end position="459"/>
    </location>
</feature>
<evidence type="ECO:0000313" key="5">
    <source>
        <dbReference type="Proteomes" id="UP001302367"/>
    </source>
</evidence>
<reference evidence="3 5" key="2">
    <citation type="submission" date="2023-09" db="EMBL/GenBank/DDBJ databases">
        <title>Complete-Gapless Cercospora beticola genome.</title>
        <authorList>
            <person name="Wyatt N.A."/>
            <person name="Spanner R.E."/>
            <person name="Bolton M.D."/>
        </authorList>
    </citation>
    <scope>NUCLEOTIDE SEQUENCE [LARGE SCALE GENOMIC DNA]</scope>
    <source>
        <strain evidence="3">Cb09-40</strain>
    </source>
</reference>
<reference evidence="2 4" key="1">
    <citation type="submission" date="2015-10" db="EMBL/GenBank/DDBJ databases">
        <title>The cercosporin biosynthetic gene cluster was horizontally transferred to several fungal lineages and shown to be expanded in Cercospora beticola based on microsynteny with recipient genomes.</title>
        <authorList>
            <person name="De Jonge R."/>
            <person name="Ebert M.K."/>
            <person name="Suttle J.C."/>
            <person name="Jurick Ii W.M."/>
            <person name="Secor G.A."/>
            <person name="Thomma B.P."/>
            <person name="Van De Peer Y."/>
            <person name="Bolton M.D."/>
        </authorList>
    </citation>
    <scope>NUCLEOTIDE SEQUENCE [LARGE SCALE GENOMIC DNA]</scope>
    <source>
        <strain evidence="2 4">09-40</strain>
    </source>
</reference>